<protein>
    <submittedName>
        <fullName evidence="2">Uncharacterized protein</fullName>
    </submittedName>
</protein>
<organism evidence="2 3">
    <name type="scientific">Leucocoprinus birnbaumii</name>
    <dbReference type="NCBI Taxonomy" id="56174"/>
    <lineage>
        <taxon>Eukaryota</taxon>
        <taxon>Fungi</taxon>
        <taxon>Dikarya</taxon>
        <taxon>Basidiomycota</taxon>
        <taxon>Agaricomycotina</taxon>
        <taxon>Agaricomycetes</taxon>
        <taxon>Agaricomycetidae</taxon>
        <taxon>Agaricales</taxon>
        <taxon>Agaricineae</taxon>
        <taxon>Agaricaceae</taxon>
        <taxon>Leucocoprinus</taxon>
    </lineage>
</organism>
<accession>A0AAD5VM53</accession>
<proteinExistence type="predicted"/>
<evidence type="ECO:0000313" key="2">
    <source>
        <dbReference type="EMBL" id="KAJ3562133.1"/>
    </source>
</evidence>
<reference evidence="2" key="1">
    <citation type="submission" date="2022-07" db="EMBL/GenBank/DDBJ databases">
        <title>Genome Sequence of Leucocoprinus birnbaumii.</title>
        <authorList>
            <person name="Buettner E."/>
        </authorList>
    </citation>
    <scope>NUCLEOTIDE SEQUENCE</scope>
    <source>
        <strain evidence="2">VT141</strain>
    </source>
</reference>
<dbReference type="AlphaFoldDB" id="A0AAD5VM53"/>
<evidence type="ECO:0000313" key="3">
    <source>
        <dbReference type="Proteomes" id="UP001213000"/>
    </source>
</evidence>
<dbReference type="EMBL" id="JANIEX010000908">
    <property type="protein sequence ID" value="KAJ3562133.1"/>
    <property type="molecule type" value="Genomic_DNA"/>
</dbReference>
<name>A0AAD5VM53_9AGAR</name>
<dbReference type="Proteomes" id="UP001213000">
    <property type="component" value="Unassembled WGS sequence"/>
</dbReference>
<gene>
    <name evidence="2" type="ORF">NP233_g9766</name>
</gene>
<comment type="caution">
    <text evidence="2">The sequence shown here is derived from an EMBL/GenBank/DDBJ whole genome shotgun (WGS) entry which is preliminary data.</text>
</comment>
<keyword evidence="3" id="KW-1185">Reference proteome</keyword>
<evidence type="ECO:0000256" key="1">
    <source>
        <dbReference type="SAM" id="MobiDB-lite"/>
    </source>
</evidence>
<sequence>MDNLFDATLPMRQHNPSLFDDLRGRLCQKFPELFEHPELDEAKKRERIETAVMYARNYFYETQQNHSHRLHSSNKEGGSVYKPPVPNTHSIQRREKPVISNNQQTPTVVASSTMHTRTDIEVINLTNESPSPPPSKQFSRSRGLLRPRTTKAQPADRSITAFARPCGSTSVSKQITRVKVKEADVAIPQTATLDNQL</sequence>
<feature type="region of interest" description="Disordered" evidence="1">
    <location>
        <begin position="125"/>
        <end position="155"/>
    </location>
</feature>